<keyword evidence="5 6" id="KW-0804">Transcription</keyword>
<feature type="domain" description="RNA polymerase sigma-70 region 4" evidence="9">
    <location>
        <begin position="159"/>
        <end position="206"/>
    </location>
</feature>
<keyword evidence="2 6" id="KW-0805">Transcription regulation</keyword>
<reference evidence="10 11" key="1">
    <citation type="submission" date="2020-08" db="EMBL/GenBank/DDBJ databases">
        <title>Genemic of Streptomyces polyaspartic.</title>
        <authorList>
            <person name="Liu W."/>
        </authorList>
    </citation>
    <scope>NUCLEOTIDE SEQUENCE [LARGE SCALE GENOMIC DNA]</scope>
    <source>
        <strain evidence="10 11">TRM66268-LWL</strain>
    </source>
</reference>
<accession>A0ABR7SI75</accession>
<evidence type="ECO:0000256" key="3">
    <source>
        <dbReference type="ARBA" id="ARBA00023082"/>
    </source>
</evidence>
<dbReference type="PROSITE" id="PS01063">
    <property type="entry name" value="SIGMA70_ECF"/>
    <property type="match status" value="1"/>
</dbReference>
<dbReference type="Gene3D" id="1.10.1740.10">
    <property type="match status" value="1"/>
</dbReference>
<dbReference type="InterPro" id="IPR007630">
    <property type="entry name" value="RNA_pol_sigma70_r4"/>
</dbReference>
<evidence type="ECO:0000256" key="6">
    <source>
        <dbReference type="RuleBase" id="RU000716"/>
    </source>
</evidence>
<feature type="region of interest" description="Disordered" evidence="7">
    <location>
        <begin position="1"/>
        <end position="33"/>
    </location>
</feature>
<dbReference type="InterPro" id="IPR007627">
    <property type="entry name" value="RNA_pol_sigma70_r2"/>
</dbReference>
<sequence>MRLAAQATTTSRSAQNHEATRPDVPHRAPVEESHAEQLVVEGLQRGEETALASAYARHGALVFTLAHRALGDHAEAEDVTQQVFLAAWRGRDGYHPERGTLGAWLTGITRKKIADALTARTRRTRLVAAVDNEGVARQMPPGGADPSAALDRVLVADELRRLPTAQQLVLRLAFYGDLTQRQIADRTGLPLGTVKSHTRRALHSLRRRLSTAEQSA</sequence>
<dbReference type="SUPFAM" id="SSF88659">
    <property type="entry name" value="Sigma3 and sigma4 domains of RNA polymerase sigma factors"/>
    <property type="match status" value="1"/>
</dbReference>
<dbReference type="InterPro" id="IPR013324">
    <property type="entry name" value="RNA_pol_sigma_r3/r4-like"/>
</dbReference>
<feature type="domain" description="RNA polymerase sigma-70 region 2" evidence="8">
    <location>
        <begin position="55"/>
        <end position="122"/>
    </location>
</feature>
<protein>
    <recommendedName>
        <fullName evidence="6">RNA polymerase sigma factor</fullName>
    </recommendedName>
</protein>
<keyword evidence="3 6" id="KW-0731">Sigma factor</keyword>
<gene>
    <name evidence="10" type="ORF">H9Y04_21930</name>
</gene>
<dbReference type="Proteomes" id="UP000642284">
    <property type="component" value="Unassembled WGS sequence"/>
</dbReference>
<dbReference type="NCBIfam" id="TIGR02937">
    <property type="entry name" value="sigma70-ECF"/>
    <property type="match status" value="1"/>
</dbReference>
<evidence type="ECO:0000259" key="8">
    <source>
        <dbReference type="Pfam" id="PF04542"/>
    </source>
</evidence>
<evidence type="ECO:0000259" key="9">
    <source>
        <dbReference type="Pfam" id="PF04545"/>
    </source>
</evidence>
<dbReference type="InterPro" id="IPR039425">
    <property type="entry name" value="RNA_pol_sigma-70-like"/>
</dbReference>
<evidence type="ECO:0000256" key="5">
    <source>
        <dbReference type="ARBA" id="ARBA00023163"/>
    </source>
</evidence>
<dbReference type="Gene3D" id="1.10.10.10">
    <property type="entry name" value="Winged helix-like DNA-binding domain superfamily/Winged helix DNA-binding domain"/>
    <property type="match status" value="1"/>
</dbReference>
<feature type="compositionally biased region" description="Low complexity" evidence="7">
    <location>
        <begin position="1"/>
        <end position="14"/>
    </location>
</feature>
<name>A0ABR7SI75_9ACTN</name>
<organism evidence="10 11">
    <name type="scientific">Streptomyces polyasparticus</name>
    <dbReference type="NCBI Taxonomy" id="2767826"/>
    <lineage>
        <taxon>Bacteria</taxon>
        <taxon>Bacillati</taxon>
        <taxon>Actinomycetota</taxon>
        <taxon>Actinomycetes</taxon>
        <taxon>Kitasatosporales</taxon>
        <taxon>Streptomycetaceae</taxon>
        <taxon>Streptomyces</taxon>
    </lineage>
</organism>
<comment type="similarity">
    <text evidence="1 6">Belongs to the sigma-70 factor family. ECF subfamily.</text>
</comment>
<dbReference type="Pfam" id="PF04545">
    <property type="entry name" value="Sigma70_r4"/>
    <property type="match status" value="1"/>
</dbReference>
<dbReference type="InterPro" id="IPR000838">
    <property type="entry name" value="RNA_pol_sigma70_ECF_CS"/>
</dbReference>
<keyword evidence="11" id="KW-1185">Reference proteome</keyword>
<dbReference type="InterPro" id="IPR013325">
    <property type="entry name" value="RNA_pol_sigma_r2"/>
</dbReference>
<dbReference type="SUPFAM" id="SSF88946">
    <property type="entry name" value="Sigma2 domain of RNA polymerase sigma factors"/>
    <property type="match status" value="1"/>
</dbReference>
<dbReference type="InterPro" id="IPR036388">
    <property type="entry name" value="WH-like_DNA-bd_sf"/>
</dbReference>
<keyword evidence="4 6" id="KW-0238">DNA-binding</keyword>
<evidence type="ECO:0000256" key="4">
    <source>
        <dbReference type="ARBA" id="ARBA00023125"/>
    </source>
</evidence>
<dbReference type="Pfam" id="PF04542">
    <property type="entry name" value="Sigma70_r2"/>
    <property type="match status" value="1"/>
</dbReference>
<dbReference type="CDD" id="cd06171">
    <property type="entry name" value="Sigma70_r4"/>
    <property type="match status" value="1"/>
</dbReference>
<evidence type="ECO:0000313" key="10">
    <source>
        <dbReference type="EMBL" id="MBC9715215.1"/>
    </source>
</evidence>
<evidence type="ECO:0000313" key="11">
    <source>
        <dbReference type="Proteomes" id="UP000642284"/>
    </source>
</evidence>
<dbReference type="PANTHER" id="PTHR43133:SF62">
    <property type="entry name" value="RNA POLYMERASE SIGMA FACTOR SIGZ"/>
    <property type="match status" value="1"/>
</dbReference>
<dbReference type="InterPro" id="IPR014284">
    <property type="entry name" value="RNA_pol_sigma-70_dom"/>
</dbReference>
<proteinExistence type="inferred from homology"/>
<evidence type="ECO:0000256" key="2">
    <source>
        <dbReference type="ARBA" id="ARBA00023015"/>
    </source>
</evidence>
<dbReference type="EMBL" id="JACTVJ010000010">
    <property type="protein sequence ID" value="MBC9715215.1"/>
    <property type="molecule type" value="Genomic_DNA"/>
</dbReference>
<dbReference type="PANTHER" id="PTHR43133">
    <property type="entry name" value="RNA POLYMERASE ECF-TYPE SIGMA FACTO"/>
    <property type="match status" value="1"/>
</dbReference>
<feature type="compositionally biased region" description="Basic and acidic residues" evidence="7">
    <location>
        <begin position="18"/>
        <end position="33"/>
    </location>
</feature>
<evidence type="ECO:0000256" key="1">
    <source>
        <dbReference type="ARBA" id="ARBA00010641"/>
    </source>
</evidence>
<evidence type="ECO:0000256" key="7">
    <source>
        <dbReference type="SAM" id="MobiDB-lite"/>
    </source>
</evidence>
<comment type="caution">
    <text evidence="10">The sequence shown here is derived from an EMBL/GenBank/DDBJ whole genome shotgun (WGS) entry which is preliminary data.</text>
</comment>